<dbReference type="HOGENOM" id="CLU_1086318_0_0_1"/>
<name>A0A067P5L8_PLEO1</name>
<evidence type="ECO:0000313" key="2">
    <source>
        <dbReference type="EMBL" id="KDQ31181.1"/>
    </source>
</evidence>
<dbReference type="AlphaFoldDB" id="A0A067P5L8"/>
<dbReference type="Proteomes" id="UP000027073">
    <property type="component" value="Unassembled WGS sequence"/>
</dbReference>
<dbReference type="SUPFAM" id="SSF48065">
    <property type="entry name" value="DBL homology domain (DH-domain)"/>
    <property type="match status" value="1"/>
</dbReference>
<dbReference type="VEuPathDB" id="FungiDB:PLEOSDRAFT_1070436"/>
<dbReference type="InParanoid" id="A0A067P5L8"/>
<dbReference type="InterPro" id="IPR035899">
    <property type="entry name" value="DBL_dom_sf"/>
</dbReference>
<dbReference type="OrthoDB" id="660555at2759"/>
<organism evidence="2 3">
    <name type="scientific">Pleurotus ostreatus (strain PC15)</name>
    <name type="common">Oyster mushroom</name>
    <dbReference type="NCBI Taxonomy" id="1137138"/>
    <lineage>
        <taxon>Eukaryota</taxon>
        <taxon>Fungi</taxon>
        <taxon>Dikarya</taxon>
        <taxon>Basidiomycota</taxon>
        <taxon>Agaricomycotina</taxon>
        <taxon>Agaricomycetes</taxon>
        <taxon>Agaricomycetidae</taxon>
        <taxon>Agaricales</taxon>
        <taxon>Pleurotineae</taxon>
        <taxon>Pleurotaceae</taxon>
        <taxon>Pleurotus</taxon>
    </lineage>
</organism>
<evidence type="ECO:0000313" key="3">
    <source>
        <dbReference type="Proteomes" id="UP000027073"/>
    </source>
</evidence>
<dbReference type="STRING" id="1137138.A0A067P5L8"/>
<feature type="domain" description="DH" evidence="1">
    <location>
        <begin position="194"/>
        <end position="246"/>
    </location>
</feature>
<sequence length="256" mass="26275">MRGMQDFGGDGDYGFGTGAQSASTVHGHGSGAVNGYGSDMAYLLAGHTSLNGHGNLNGAEGTRRVQTRSKSAVSVGMGSMVGRSLSFVGIGSRKSKNSNGEGTHRRGESIDIALAGDSERRNGIDFGGGSGGWVVDDRRRNAVDGGHIHSAGGGGGVHAYAPASGSELGGAHAGRGFGEYGGDGDKTPRKLPTVRDLAILPTQRVMRYVLLFRDLLAHIPTTSPSRAIVQKAVDAAVRVAEKCDRAQGNAAFLRAG</sequence>
<proteinExistence type="predicted"/>
<evidence type="ECO:0000259" key="1">
    <source>
        <dbReference type="PROSITE" id="PS50010"/>
    </source>
</evidence>
<dbReference type="InterPro" id="IPR000219">
    <property type="entry name" value="DH_dom"/>
</dbReference>
<accession>A0A067P5L8</accession>
<reference evidence="3" key="1">
    <citation type="journal article" date="2014" name="Proc. Natl. Acad. Sci. U.S.A.">
        <title>Extensive sampling of basidiomycete genomes demonstrates inadequacy of the white-rot/brown-rot paradigm for wood decay fungi.</title>
        <authorList>
            <person name="Riley R."/>
            <person name="Salamov A.A."/>
            <person name="Brown D.W."/>
            <person name="Nagy L.G."/>
            <person name="Floudas D."/>
            <person name="Held B.W."/>
            <person name="Levasseur A."/>
            <person name="Lombard V."/>
            <person name="Morin E."/>
            <person name="Otillar R."/>
            <person name="Lindquist E.A."/>
            <person name="Sun H."/>
            <person name="LaButti K.M."/>
            <person name="Schmutz J."/>
            <person name="Jabbour D."/>
            <person name="Luo H."/>
            <person name="Baker S.E."/>
            <person name="Pisabarro A.G."/>
            <person name="Walton J.D."/>
            <person name="Blanchette R.A."/>
            <person name="Henrissat B."/>
            <person name="Martin F."/>
            <person name="Cullen D."/>
            <person name="Hibbett D.S."/>
            <person name="Grigoriev I.V."/>
        </authorList>
    </citation>
    <scope>NUCLEOTIDE SEQUENCE [LARGE SCALE GENOMIC DNA]</scope>
    <source>
        <strain evidence="3">PC15</strain>
    </source>
</reference>
<dbReference type="Gene3D" id="1.20.900.10">
    <property type="entry name" value="Dbl homology (DH) domain"/>
    <property type="match status" value="1"/>
</dbReference>
<dbReference type="Pfam" id="PF00621">
    <property type="entry name" value="RhoGEF"/>
    <property type="match status" value="1"/>
</dbReference>
<dbReference type="GO" id="GO:0005085">
    <property type="term" value="F:guanyl-nucleotide exchange factor activity"/>
    <property type="evidence" value="ECO:0007669"/>
    <property type="project" value="InterPro"/>
</dbReference>
<dbReference type="EMBL" id="KL198006">
    <property type="protein sequence ID" value="KDQ31181.1"/>
    <property type="molecule type" value="Genomic_DNA"/>
</dbReference>
<dbReference type="PROSITE" id="PS50010">
    <property type="entry name" value="DH_2"/>
    <property type="match status" value="1"/>
</dbReference>
<protein>
    <recommendedName>
        <fullName evidence="1">DH domain-containing protein</fullName>
    </recommendedName>
</protein>
<gene>
    <name evidence="2" type="ORF">PLEOSDRAFT_1070436</name>
</gene>